<accession>A0A7U2NQ73</accession>
<evidence type="ECO:0000313" key="3">
    <source>
        <dbReference type="Proteomes" id="UP000663193"/>
    </source>
</evidence>
<organism evidence="2 3">
    <name type="scientific">Phaeosphaeria nodorum (strain SN15 / ATCC MYA-4574 / FGSC 10173)</name>
    <name type="common">Glume blotch fungus</name>
    <name type="synonym">Parastagonospora nodorum</name>
    <dbReference type="NCBI Taxonomy" id="321614"/>
    <lineage>
        <taxon>Eukaryota</taxon>
        <taxon>Fungi</taxon>
        <taxon>Dikarya</taxon>
        <taxon>Ascomycota</taxon>
        <taxon>Pezizomycotina</taxon>
        <taxon>Dothideomycetes</taxon>
        <taxon>Pleosporomycetidae</taxon>
        <taxon>Pleosporales</taxon>
        <taxon>Pleosporineae</taxon>
        <taxon>Phaeosphaeriaceae</taxon>
        <taxon>Parastagonospora</taxon>
    </lineage>
</organism>
<gene>
    <name evidence="2" type="ORF">JI435_307910</name>
</gene>
<evidence type="ECO:0000256" key="1">
    <source>
        <dbReference type="SAM" id="Phobius"/>
    </source>
</evidence>
<dbReference type="Proteomes" id="UP000663193">
    <property type="component" value="Chromosome 20"/>
</dbReference>
<keyword evidence="1" id="KW-0812">Transmembrane</keyword>
<keyword evidence="1" id="KW-0472">Membrane</keyword>
<name>A0A7U2NQ73_PHANO</name>
<dbReference type="EMBL" id="CP069042">
    <property type="protein sequence ID" value="QRD06422.1"/>
    <property type="molecule type" value="Genomic_DNA"/>
</dbReference>
<feature type="transmembrane region" description="Helical" evidence="1">
    <location>
        <begin position="21"/>
        <end position="44"/>
    </location>
</feature>
<reference evidence="3" key="1">
    <citation type="journal article" date="2021" name="BMC Genomics">
        <title>Chromosome-level genome assembly and manually-curated proteome of model necrotroph Parastagonospora nodorum Sn15 reveals a genome-wide trove of candidate effector homologs, and redundancy of virulence-related functions within an accessory chromosome.</title>
        <authorList>
            <person name="Bertazzoni S."/>
            <person name="Jones D.A.B."/>
            <person name="Phan H.T."/>
            <person name="Tan K.-C."/>
            <person name="Hane J.K."/>
        </authorList>
    </citation>
    <scope>NUCLEOTIDE SEQUENCE [LARGE SCALE GENOMIC DNA]</scope>
    <source>
        <strain evidence="3">SN15 / ATCC MYA-4574 / FGSC 10173)</strain>
    </source>
</reference>
<dbReference type="AlphaFoldDB" id="A0A7U2NQ73"/>
<dbReference type="OrthoDB" id="10442428at2759"/>
<keyword evidence="3" id="KW-1185">Reference proteome</keyword>
<protein>
    <submittedName>
        <fullName evidence="2">Uncharacterized protein</fullName>
    </submittedName>
</protein>
<sequence>MSGISLRSEQERRNNSLTATWRVHSVGFLFLMSFTLGVGCYLFAEHLACQTHHEIRITFQRPHSDWH</sequence>
<evidence type="ECO:0000313" key="2">
    <source>
        <dbReference type="EMBL" id="QRD06422.1"/>
    </source>
</evidence>
<dbReference type="VEuPathDB" id="FungiDB:JI435_307910"/>
<keyword evidence="1" id="KW-1133">Transmembrane helix</keyword>
<proteinExistence type="predicted"/>